<dbReference type="EMBL" id="CAXDID020000151">
    <property type="protein sequence ID" value="CAL6041550.1"/>
    <property type="molecule type" value="Genomic_DNA"/>
</dbReference>
<sequence length="111" mass="12573">MSISAPLPTEIPMMNLFLSSSVFSQISCFSFILQFESHLQQTTVLPFKQASPPTQFEHFSQQVILLFSDTQYLLSLHSVVHLLSLTIVKGQIQMQSAIEDDVIVFEQDESH</sequence>
<dbReference type="AlphaFoldDB" id="A0AA86PJY4"/>
<reference evidence="2 3" key="2">
    <citation type="submission" date="2024-07" db="EMBL/GenBank/DDBJ databases">
        <authorList>
            <person name="Akdeniz Z."/>
        </authorList>
    </citation>
    <scope>NUCLEOTIDE SEQUENCE [LARGE SCALE GENOMIC DNA]</scope>
</reference>
<comment type="caution">
    <text evidence="1">The sequence shown here is derived from an EMBL/GenBank/DDBJ whole genome shotgun (WGS) entry which is preliminary data.</text>
</comment>
<name>A0AA86PJY4_9EUKA</name>
<proteinExistence type="predicted"/>
<reference evidence="1" key="1">
    <citation type="submission" date="2023-06" db="EMBL/GenBank/DDBJ databases">
        <authorList>
            <person name="Kurt Z."/>
        </authorList>
    </citation>
    <scope>NUCLEOTIDE SEQUENCE</scope>
</reference>
<keyword evidence="3" id="KW-1185">Reference proteome</keyword>
<evidence type="ECO:0000313" key="2">
    <source>
        <dbReference type="EMBL" id="CAL6041550.1"/>
    </source>
</evidence>
<evidence type="ECO:0000313" key="1">
    <source>
        <dbReference type="EMBL" id="CAI9936932.1"/>
    </source>
</evidence>
<gene>
    <name evidence="1" type="ORF">HINF_LOCUS24577</name>
    <name evidence="2" type="ORF">HINF_LOCUS39164</name>
</gene>
<evidence type="ECO:0000313" key="3">
    <source>
        <dbReference type="Proteomes" id="UP001642409"/>
    </source>
</evidence>
<organism evidence="1">
    <name type="scientific">Hexamita inflata</name>
    <dbReference type="NCBI Taxonomy" id="28002"/>
    <lineage>
        <taxon>Eukaryota</taxon>
        <taxon>Metamonada</taxon>
        <taxon>Diplomonadida</taxon>
        <taxon>Hexamitidae</taxon>
        <taxon>Hexamitinae</taxon>
        <taxon>Hexamita</taxon>
    </lineage>
</organism>
<accession>A0AA86PJY4</accession>
<dbReference type="EMBL" id="CATOUU010000643">
    <property type="protein sequence ID" value="CAI9936932.1"/>
    <property type="molecule type" value="Genomic_DNA"/>
</dbReference>
<protein>
    <submittedName>
        <fullName evidence="2">Hypothetical_protein</fullName>
    </submittedName>
</protein>
<dbReference type="Proteomes" id="UP001642409">
    <property type="component" value="Unassembled WGS sequence"/>
</dbReference>